<keyword evidence="5" id="KW-1185">Reference proteome</keyword>
<feature type="chain" id="PRO_5036208975" evidence="3">
    <location>
        <begin position="17"/>
        <end position="557"/>
    </location>
</feature>
<feature type="signal peptide" evidence="3">
    <location>
        <begin position="1"/>
        <end position="16"/>
    </location>
</feature>
<dbReference type="GO" id="GO:0062129">
    <property type="term" value="C:chitin-based extracellular matrix"/>
    <property type="evidence" value="ECO:0007669"/>
    <property type="project" value="TreeGrafter"/>
</dbReference>
<dbReference type="InterPro" id="IPR000618">
    <property type="entry name" value="Insect_cuticle"/>
</dbReference>
<evidence type="ECO:0000256" key="3">
    <source>
        <dbReference type="SAM" id="SignalP"/>
    </source>
</evidence>
<dbReference type="AlphaFoldDB" id="A0A7R8X2C8"/>
<gene>
    <name evidence="4" type="ORF">DSTB1V02_LOCUS2418</name>
</gene>
<dbReference type="EMBL" id="CAJPEV010000271">
    <property type="protein sequence ID" value="CAG0883233.1"/>
    <property type="molecule type" value="Genomic_DNA"/>
</dbReference>
<keyword evidence="3" id="KW-0732">Signal</keyword>
<dbReference type="Proteomes" id="UP000677054">
    <property type="component" value="Unassembled WGS sequence"/>
</dbReference>
<dbReference type="Pfam" id="PF00379">
    <property type="entry name" value="Chitin_bind_4"/>
    <property type="match status" value="1"/>
</dbReference>
<evidence type="ECO:0000256" key="1">
    <source>
        <dbReference type="ARBA" id="ARBA00022460"/>
    </source>
</evidence>
<proteinExistence type="predicted"/>
<protein>
    <submittedName>
        <fullName evidence="4">Uncharacterized protein</fullName>
    </submittedName>
</protein>
<dbReference type="InterPro" id="IPR050468">
    <property type="entry name" value="Cuticle_Struct_Prot"/>
</dbReference>
<name>A0A7R8X2C8_9CRUS</name>
<accession>A0A7R8X2C8</accession>
<evidence type="ECO:0000313" key="4">
    <source>
        <dbReference type="EMBL" id="CAD7242452.1"/>
    </source>
</evidence>
<dbReference type="PANTHER" id="PTHR10380:SF173">
    <property type="entry name" value="CUTICULAR PROTEIN 47EF, ISOFORM C-RELATED"/>
    <property type="match status" value="1"/>
</dbReference>
<dbReference type="EMBL" id="LR899788">
    <property type="protein sequence ID" value="CAD7242452.1"/>
    <property type="molecule type" value="Genomic_DNA"/>
</dbReference>
<evidence type="ECO:0000256" key="2">
    <source>
        <dbReference type="PROSITE-ProRule" id="PRU00497"/>
    </source>
</evidence>
<organism evidence="4">
    <name type="scientific">Darwinula stevensoni</name>
    <dbReference type="NCBI Taxonomy" id="69355"/>
    <lineage>
        <taxon>Eukaryota</taxon>
        <taxon>Metazoa</taxon>
        <taxon>Ecdysozoa</taxon>
        <taxon>Arthropoda</taxon>
        <taxon>Crustacea</taxon>
        <taxon>Oligostraca</taxon>
        <taxon>Ostracoda</taxon>
        <taxon>Podocopa</taxon>
        <taxon>Podocopida</taxon>
        <taxon>Darwinulocopina</taxon>
        <taxon>Darwinuloidea</taxon>
        <taxon>Darwinulidae</taxon>
        <taxon>Darwinula</taxon>
    </lineage>
</organism>
<reference evidence="4" key="1">
    <citation type="submission" date="2020-11" db="EMBL/GenBank/DDBJ databases">
        <authorList>
            <person name="Tran Van P."/>
        </authorList>
    </citation>
    <scope>NUCLEOTIDE SEQUENCE</scope>
</reference>
<dbReference type="OrthoDB" id="6355773at2759"/>
<keyword evidence="1 2" id="KW-0193">Cuticle</keyword>
<dbReference type="PANTHER" id="PTHR10380">
    <property type="entry name" value="CUTICLE PROTEIN"/>
    <property type="match status" value="1"/>
</dbReference>
<sequence length="557" mass="62248">MRPLILMWVLGVVARGGNVPLPVRIEHPGPLVAKEGFGPEGPAIAIAAAHPFAVGVAPYATEHRSQYHAQDNYGNYAYGYANKDQAKEERKFPDGTVIGSYSYNSPDGTLVTNNYVADEHGFRSNLAPTLAKDNNQAVADEAFKAASIAHQTGLSAVVEESHPNGAPVAVSTGVYAPYVQAAYEPMPVHSYGHAAVKKEYHADPYGHVAVEKEYHADPYGHVAVKKEYHADPYVGVQVEKEYRADPYSHVAVEKEYHADPYGHVAVKKEYRADPYVGVQVEKEYHADPYGHVAVEKEYHHPAPAAPLVVKKEYQHLAPVPPVIVKKEFHHPVPVAPVVVKKEYHHPAPVVVKKEHHFHAPAPAVVVKKVHHHPAPVVVKKEHHYHAPAPAVVVEKEYQHGPVYSDVHVEKEYHHPAPYGGVKVEKEYHHTDPYGSVNVRKEYHADPYGSVKVEKVHHHPAPVAVRKEYHHGPGYEVEKVHRHPVPVVYGRSIDSRPAYADVPYPTAKTHSERLEEAFEGEHVLIKAPFVRRFQSSTPYFYAKHPRSHRRHYTLGKHH</sequence>
<dbReference type="PROSITE" id="PS51155">
    <property type="entry name" value="CHIT_BIND_RR_2"/>
    <property type="match status" value="1"/>
</dbReference>
<dbReference type="GO" id="GO:0008010">
    <property type="term" value="F:structural constituent of chitin-based larval cuticle"/>
    <property type="evidence" value="ECO:0007669"/>
    <property type="project" value="TreeGrafter"/>
</dbReference>
<evidence type="ECO:0000313" key="5">
    <source>
        <dbReference type="Proteomes" id="UP000677054"/>
    </source>
</evidence>